<dbReference type="SUPFAM" id="SSF52266">
    <property type="entry name" value="SGNH hydrolase"/>
    <property type="match status" value="1"/>
</dbReference>
<sequence>MFHRLRTVCFYALTVLCFHSLEMEAEKGKEPSLTKRQEQKVAKRILFFGDSLTAGFGLDSPDQAFPHLVWKELSKSNPGLEFTNAGVSGDTTSGGLARLDWVLSSPYDIFVLELGANDSMRGVSPKVTEENLRLIIRRTRAKYPKIKILLLGMRTFPNLGKAYSDEFRAIYPRISREEKVDLLPFLLVGIAAEKNLNQKDGIHPTSAGHMILAKTVLPYVKKLMN</sequence>
<dbReference type="CDD" id="cd01822">
    <property type="entry name" value="Lysophospholipase_L1_like"/>
    <property type="match status" value="1"/>
</dbReference>
<organism evidence="2 3">
    <name type="scientific">Leptospira broomii serovar Hurstbridge str. 5399</name>
    <dbReference type="NCBI Taxonomy" id="1049789"/>
    <lineage>
        <taxon>Bacteria</taxon>
        <taxon>Pseudomonadati</taxon>
        <taxon>Spirochaetota</taxon>
        <taxon>Spirochaetia</taxon>
        <taxon>Leptospirales</taxon>
        <taxon>Leptospiraceae</taxon>
        <taxon>Leptospira</taxon>
    </lineage>
</organism>
<evidence type="ECO:0000313" key="3">
    <source>
        <dbReference type="Proteomes" id="UP000015454"/>
    </source>
</evidence>
<dbReference type="AlphaFoldDB" id="T0FHI5"/>
<protein>
    <submittedName>
        <fullName evidence="2">GDSL-like protein</fullName>
    </submittedName>
</protein>
<dbReference type="GO" id="GO:0006629">
    <property type="term" value="P:lipid metabolic process"/>
    <property type="evidence" value="ECO:0007669"/>
    <property type="project" value="InterPro"/>
</dbReference>
<dbReference type="PANTHER" id="PTHR30383:SF5">
    <property type="entry name" value="SGNH HYDROLASE-TYPE ESTERASE DOMAIN-CONTAINING PROTEIN"/>
    <property type="match status" value="1"/>
</dbReference>
<gene>
    <name evidence="2" type="ORF">LEP1GSC050_1019</name>
</gene>
<dbReference type="PANTHER" id="PTHR30383">
    <property type="entry name" value="THIOESTERASE 1/PROTEASE 1/LYSOPHOSPHOLIPASE L1"/>
    <property type="match status" value="1"/>
</dbReference>
<comment type="caution">
    <text evidence="2">The sequence shown here is derived from an EMBL/GenBank/DDBJ whole genome shotgun (WGS) entry which is preliminary data.</text>
</comment>
<dbReference type="InterPro" id="IPR051532">
    <property type="entry name" value="Ester_Hydrolysis_Enzymes"/>
</dbReference>
<dbReference type="PROSITE" id="PS01098">
    <property type="entry name" value="LIPASE_GDSL_SER"/>
    <property type="match status" value="1"/>
</dbReference>
<name>T0FHI5_9LEPT</name>
<dbReference type="OrthoDB" id="9777593at2"/>
<proteinExistence type="predicted"/>
<dbReference type="Gene3D" id="3.40.50.1110">
    <property type="entry name" value="SGNH hydrolase"/>
    <property type="match status" value="1"/>
</dbReference>
<dbReference type="Proteomes" id="UP000015454">
    <property type="component" value="Unassembled WGS sequence"/>
</dbReference>
<reference evidence="2" key="1">
    <citation type="submission" date="2013-05" db="EMBL/GenBank/DDBJ databases">
        <authorList>
            <person name="Harkins D.M."/>
            <person name="Durkin A.S."/>
            <person name="Brinkac L.M."/>
            <person name="Haft D.H."/>
            <person name="Selengut J.D."/>
            <person name="Sanka R."/>
            <person name="DePew J."/>
            <person name="Purushe J."/>
            <person name="Hartskeerl R.A."/>
            <person name="Ahmed A."/>
            <person name="van der Linden H."/>
            <person name="Goris M.G.A."/>
            <person name="Vinetz J.M."/>
            <person name="Sutton G.G."/>
            <person name="Nierman W.C."/>
            <person name="Fouts D.E."/>
        </authorList>
    </citation>
    <scope>NUCLEOTIDE SEQUENCE [LARGE SCALE GENOMIC DNA]</scope>
    <source>
        <strain evidence="2">5399</strain>
    </source>
</reference>
<evidence type="ECO:0000259" key="1">
    <source>
        <dbReference type="Pfam" id="PF13472"/>
    </source>
</evidence>
<dbReference type="InterPro" id="IPR013830">
    <property type="entry name" value="SGNH_hydro"/>
</dbReference>
<evidence type="ECO:0000313" key="2">
    <source>
        <dbReference type="EMBL" id="EQA47047.1"/>
    </source>
</evidence>
<dbReference type="Pfam" id="PF13472">
    <property type="entry name" value="Lipase_GDSL_2"/>
    <property type="match status" value="1"/>
</dbReference>
<dbReference type="STRING" id="1049789.LEP1GSC050_1019"/>
<keyword evidence="3" id="KW-1185">Reference proteome</keyword>
<accession>T0FHI5</accession>
<dbReference type="EMBL" id="AHMO02000004">
    <property type="protein sequence ID" value="EQA47047.1"/>
    <property type="molecule type" value="Genomic_DNA"/>
</dbReference>
<dbReference type="InterPro" id="IPR036514">
    <property type="entry name" value="SGNH_hydro_sf"/>
</dbReference>
<dbReference type="InterPro" id="IPR008265">
    <property type="entry name" value="Lipase_GDSL_AS"/>
</dbReference>
<dbReference type="GO" id="GO:0004622">
    <property type="term" value="F:phosphatidylcholine lysophospholipase activity"/>
    <property type="evidence" value="ECO:0007669"/>
    <property type="project" value="TreeGrafter"/>
</dbReference>
<feature type="domain" description="SGNH hydrolase-type esterase" evidence="1">
    <location>
        <begin position="47"/>
        <end position="209"/>
    </location>
</feature>